<protein>
    <submittedName>
        <fullName evidence="1">Uncharacterized protein</fullName>
    </submittedName>
</protein>
<reference evidence="1 2" key="1">
    <citation type="journal article" date="2019" name="Nat. Ecol. Evol.">
        <title>Megaphylogeny resolves global patterns of mushroom evolution.</title>
        <authorList>
            <person name="Varga T."/>
            <person name="Krizsan K."/>
            <person name="Foldi C."/>
            <person name="Dima B."/>
            <person name="Sanchez-Garcia M."/>
            <person name="Sanchez-Ramirez S."/>
            <person name="Szollosi G.J."/>
            <person name="Szarkandi J.G."/>
            <person name="Papp V."/>
            <person name="Albert L."/>
            <person name="Andreopoulos W."/>
            <person name="Angelini C."/>
            <person name="Antonin V."/>
            <person name="Barry K.W."/>
            <person name="Bougher N.L."/>
            <person name="Buchanan P."/>
            <person name="Buyck B."/>
            <person name="Bense V."/>
            <person name="Catcheside P."/>
            <person name="Chovatia M."/>
            <person name="Cooper J."/>
            <person name="Damon W."/>
            <person name="Desjardin D."/>
            <person name="Finy P."/>
            <person name="Geml J."/>
            <person name="Haridas S."/>
            <person name="Hughes K."/>
            <person name="Justo A."/>
            <person name="Karasinski D."/>
            <person name="Kautmanova I."/>
            <person name="Kiss B."/>
            <person name="Kocsube S."/>
            <person name="Kotiranta H."/>
            <person name="LaButti K.M."/>
            <person name="Lechner B.E."/>
            <person name="Liimatainen K."/>
            <person name="Lipzen A."/>
            <person name="Lukacs Z."/>
            <person name="Mihaltcheva S."/>
            <person name="Morgado L.N."/>
            <person name="Niskanen T."/>
            <person name="Noordeloos M.E."/>
            <person name="Ohm R.A."/>
            <person name="Ortiz-Santana B."/>
            <person name="Ovrebo C."/>
            <person name="Racz N."/>
            <person name="Riley R."/>
            <person name="Savchenko A."/>
            <person name="Shiryaev A."/>
            <person name="Soop K."/>
            <person name="Spirin V."/>
            <person name="Szebenyi C."/>
            <person name="Tomsovsky M."/>
            <person name="Tulloss R.E."/>
            <person name="Uehling J."/>
            <person name="Grigoriev I.V."/>
            <person name="Vagvolgyi C."/>
            <person name="Papp T."/>
            <person name="Martin F.M."/>
            <person name="Miettinen O."/>
            <person name="Hibbett D.S."/>
            <person name="Nagy L.G."/>
        </authorList>
    </citation>
    <scope>NUCLEOTIDE SEQUENCE [LARGE SCALE GENOMIC DNA]</scope>
    <source>
        <strain evidence="1 2">NL-1719</strain>
    </source>
</reference>
<proteinExistence type="predicted"/>
<dbReference type="Proteomes" id="UP000308600">
    <property type="component" value="Unassembled WGS sequence"/>
</dbReference>
<name>A0ACD3AN11_9AGAR</name>
<accession>A0ACD3AN11</accession>
<gene>
    <name evidence="1" type="ORF">BDN72DRAFT_155339</name>
</gene>
<organism evidence="1 2">
    <name type="scientific">Pluteus cervinus</name>
    <dbReference type="NCBI Taxonomy" id="181527"/>
    <lineage>
        <taxon>Eukaryota</taxon>
        <taxon>Fungi</taxon>
        <taxon>Dikarya</taxon>
        <taxon>Basidiomycota</taxon>
        <taxon>Agaricomycotina</taxon>
        <taxon>Agaricomycetes</taxon>
        <taxon>Agaricomycetidae</taxon>
        <taxon>Agaricales</taxon>
        <taxon>Pluteineae</taxon>
        <taxon>Pluteaceae</taxon>
        <taxon>Pluteus</taxon>
    </lineage>
</organism>
<evidence type="ECO:0000313" key="2">
    <source>
        <dbReference type="Proteomes" id="UP000308600"/>
    </source>
</evidence>
<keyword evidence="2" id="KW-1185">Reference proteome</keyword>
<evidence type="ECO:0000313" key="1">
    <source>
        <dbReference type="EMBL" id="TFK66307.1"/>
    </source>
</evidence>
<dbReference type="EMBL" id="ML208409">
    <property type="protein sequence ID" value="TFK66307.1"/>
    <property type="molecule type" value="Genomic_DNA"/>
</dbReference>
<sequence>MIPRSFPAGFVALFTTPRCSRVVVHIVRRVCHSRMRRIGHPVLIRSCRRPSFVFLPLRGGIDRLVWARHGRSMHPVVIHEVFMLLVVSRPDLIRSCRRSSFVLLPLRGGIDLLVWGRDGANVCPVVVHLVVVLPTLPTGRRRRLTSPIIFVVSGGIART</sequence>